<dbReference type="InterPro" id="IPR001387">
    <property type="entry name" value="Cro/C1-type_HTH"/>
</dbReference>
<dbReference type="Pfam" id="PF01381">
    <property type="entry name" value="HTH_3"/>
    <property type="match status" value="1"/>
</dbReference>
<accession>A0A840LCC8</accession>
<dbReference type="CDD" id="cd00093">
    <property type="entry name" value="HTH_XRE"/>
    <property type="match status" value="1"/>
</dbReference>
<dbReference type="AlphaFoldDB" id="A0A840LCC8"/>
<evidence type="ECO:0000313" key="3">
    <source>
        <dbReference type="EMBL" id="MBB4845806.1"/>
    </source>
</evidence>
<dbReference type="InterPro" id="IPR050807">
    <property type="entry name" value="TransReg_Diox_bact_type"/>
</dbReference>
<protein>
    <submittedName>
        <fullName evidence="3">Transcriptional regulator with XRE-family HTH domain</fullName>
    </submittedName>
</protein>
<dbReference type="SUPFAM" id="SSF51182">
    <property type="entry name" value="RmlC-like cupins"/>
    <property type="match status" value="1"/>
</dbReference>
<name>A0A840LCC8_9BURK</name>
<dbReference type="InterPro" id="IPR014710">
    <property type="entry name" value="RmlC-like_jellyroll"/>
</dbReference>
<comment type="caution">
    <text evidence="3">The sequence shown here is derived from an EMBL/GenBank/DDBJ whole genome shotgun (WGS) entry which is preliminary data.</text>
</comment>
<gene>
    <name evidence="3" type="ORF">HNP55_004358</name>
</gene>
<dbReference type="Proteomes" id="UP000562027">
    <property type="component" value="Unassembled WGS sequence"/>
</dbReference>
<dbReference type="GO" id="GO:0005829">
    <property type="term" value="C:cytosol"/>
    <property type="evidence" value="ECO:0007669"/>
    <property type="project" value="TreeGrafter"/>
</dbReference>
<keyword evidence="4" id="KW-1185">Reference proteome</keyword>
<proteinExistence type="predicted"/>
<dbReference type="EMBL" id="JACHLP010000011">
    <property type="protein sequence ID" value="MBB4845806.1"/>
    <property type="molecule type" value="Genomic_DNA"/>
</dbReference>
<dbReference type="InterPro" id="IPR011051">
    <property type="entry name" value="RmlC_Cupin_sf"/>
</dbReference>
<dbReference type="PANTHER" id="PTHR46797">
    <property type="entry name" value="HTH-TYPE TRANSCRIPTIONAL REGULATOR"/>
    <property type="match status" value="1"/>
</dbReference>
<evidence type="ECO:0000313" key="4">
    <source>
        <dbReference type="Proteomes" id="UP000562027"/>
    </source>
</evidence>
<organism evidence="3 4">
    <name type="scientific">Roseateles oligotrophus</name>
    <dbReference type="NCBI Taxonomy" id="1769250"/>
    <lineage>
        <taxon>Bacteria</taxon>
        <taxon>Pseudomonadati</taxon>
        <taxon>Pseudomonadota</taxon>
        <taxon>Betaproteobacteria</taxon>
        <taxon>Burkholderiales</taxon>
        <taxon>Sphaerotilaceae</taxon>
        <taxon>Roseateles</taxon>
    </lineage>
</organism>
<dbReference type="GO" id="GO:0003700">
    <property type="term" value="F:DNA-binding transcription factor activity"/>
    <property type="evidence" value="ECO:0007669"/>
    <property type="project" value="TreeGrafter"/>
</dbReference>
<dbReference type="GO" id="GO:0003677">
    <property type="term" value="F:DNA binding"/>
    <property type="evidence" value="ECO:0007669"/>
    <property type="project" value="UniProtKB-KW"/>
</dbReference>
<keyword evidence="1" id="KW-0238">DNA-binding</keyword>
<evidence type="ECO:0000259" key="2">
    <source>
        <dbReference type="PROSITE" id="PS50943"/>
    </source>
</evidence>
<evidence type="ECO:0000256" key="1">
    <source>
        <dbReference type="ARBA" id="ARBA00023125"/>
    </source>
</evidence>
<dbReference type="SUPFAM" id="SSF47413">
    <property type="entry name" value="lambda repressor-like DNA-binding domains"/>
    <property type="match status" value="1"/>
</dbReference>
<dbReference type="PANTHER" id="PTHR46797:SF10">
    <property type="entry name" value="BLR1115 PROTEIN"/>
    <property type="match status" value="1"/>
</dbReference>
<feature type="domain" description="HTH cro/C1-type" evidence="2">
    <location>
        <begin position="9"/>
        <end position="63"/>
    </location>
</feature>
<dbReference type="PROSITE" id="PS50943">
    <property type="entry name" value="HTH_CROC1"/>
    <property type="match status" value="1"/>
</dbReference>
<dbReference type="Gene3D" id="1.10.260.40">
    <property type="entry name" value="lambda repressor-like DNA-binding domains"/>
    <property type="match status" value="1"/>
</dbReference>
<dbReference type="CDD" id="cd02209">
    <property type="entry name" value="cupin_XRE_C"/>
    <property type="match status" value="1"/>
</dbReference>
<reference evidence="3 4" key="1">
    <citation type="submission" date="2020-08" db="EMBL/GenBank/DDBJ databases">
        <title>Functional genomics of gut bacteria from endangered species of beetles.</title>
        <authorList>
            <person name="Carlos-Shanley C."/>
        </authorList>
    </citation>
    <scope>NUCLEOTIDE SEQUENCE [LARGE SCALE GENOMIC DNA]</scope>
    <source>
        <strain evidence="3 4">S00239</strain>
    </source>
</reference>
<dbReference type="InterPro" id="IPR010982">
    <property type="entry name" value="Lambda_DNA-bd_dom_sf"/>
</dbReference>
<dbReference type="SMART" id="SM00530">
    <property type="entry name" value="HTH_XRE"/>
    <property type="match status" value="1"/>
</dbReference>
<sequence length="184" mass="19948">MAEQIAQRLKAERKQRGWSLDELAERSRVSRAMISKIERQVSTPTAVLLARLANAMGISLSALMFEAGPTQQTVSRLAEQREWTDPATGYTRRLVSPALRQGDAEIVAVNLPPGARISFPASGALCIDGQLLLQQGQLQLSAGGEQLPLKPGDCARLALHLAHEIYNPGAEVARYLVVIRVNSA</sequence>
<dbReference type="Gene3D" id="2.60.120.10">
    <property type="entry name" value="Jelly Rolls"/>
    <property type="match status" value="1"/>
</dbReference>